<evidence type="ECO:0000256" key="4">
    <source>
        <dbReference type="ARBA" id="ARBA00022692"/>
    </source>
</evidence>
<feature type="chain" id="PRO_5038660261" evidence="9">
    <location>
        <begin position="21"/>
        <end position="419"/>
    </location>
</feature>
<dbReference type="AlphaFoldDB" id="U1PYX0"/>
<feature type="transmembrane region" description="Helical" evidence="8">
    <location>
        <begin position="99"/>
        <end position="125"/>
    </location>
</feature>
<evidence type="ECO:0000256" key="2">
    <source>
        <dbReference type="ARBA" id="ARBA00008335"/>
    </source>
</evidence>
<accession>U1PYX0</accession>
<evidence type="ECO:0000313" key="11">
    <source>
        <dbReference type="Proteomes" id="UP000016498"/>
    </source>
</evidence>
<keyword evidence="3" id="KW-0813">Transport</keyword>
<comment type="similarity">
    <text evidence="2">Belongs to the major facilitator superfamily.</text>
</comment>
<gene>
    <name evidence="10" type="ORF">HMPREF1549_03140</name>
</gene>
<feature type="transmembrane region" description="Helical" evidence="8">
    <location>
        <begin position="371"/>
        <end position="389"/>
    </location>
</feature>
<evidence type="ECO:0000256" key="5">
    <source>
        <dbReference type="ARBA" id="ARBA00022989"/>
    </source>
</evidence>
<sequence>MTAQFCLFLAIMFVSNVAGAGYSMGASWALGSPALPVWFPLANEFVAVSAALLGAQIGAAVTRRFDYARAVVLCSALEGASFVGGAVALALAGRSDSDVVLPLAVIGVSTLAAFFASVGAPAWTAMIYSWPDSDQSTDTRLMQESAVYQLAKSIGPLFGAFLLSTLAPAQSLWVLALLNAFTFIFVSLYFVLLAHRTDFGSDTERKNTTPGDQSGVRGVFTKPLISLILIAMSFDASRTYLPRLARAAGLSELAVGVTLAAIAAGATLAGFFGGRVIYNLSPATRVRVGVGLLLVPLFGWWLATTPWVWMACAAMGGVGLSLSNAAATSWHIRLRGLAGKASAEIRIARVGSGTVGGALIAIALAFAVTGLLPPIVIGISAVIVAFHRTSSTGSDARKPQDTTQGCPEKSRLSSSTDHT</sequence>
<feature type="region of interest" description="Disordered" evidence="7">
    <location>
        <begin position="391"/>
        <end position="419"/>
    </location>
</feature>
<dbReference type="EMBL" id="AWSD01000386">
    <property type="protein sequence ID" value="ERH15596.1"/>
    <property type="molecule type" value="Genomic_DNA"/>
</dbReference>
<evidence type="ECO:0000256" key="8">
    <source>
        <dbReference type="SAM" id="Phobius"/>
    </source>
</evidence>
<keyword evidence="9" id="KW-0732">Signal</keyword>
<dbReference type="GO" id="GO:0016020">
    <property type="term" value="C:membrane"/>
    <property type="evidence" value="ECO:0007669"/>
    <property type="project" value="TreeGrafter"/>
</dbReference>
<feature type="transmembrane region" description="Helical" evidence="8">
    <location>
        <begin position="172"/>
        <end position="194"/>
    </location>
</feature>
<dbReference type="GO" id="GO:0022857">
    <property type="term" value="F:transmembrane transporter activity"/>
    <property type="evidence" value="ECO:0007669"/>
    <property type="project" value="InterPro"/>
</dbReference>
<dbReference type="InterPro" id="IPR011701">
    <property type="entry name" value="MFS"/>
</dbReference>
<reference evidence="10 11" key="1">
    <citation type="submission" date="2013-06" db="EMBL/GenBank/DDBJ databases">
        <authorList>
            <person name="Weinstock G."/>
            <person name="Sodergren E."/>
            <person name="Lobos E.A."/>
            <person name="Fulton L."/>
            <person name="Fulton R."/>
            <person name="Courtney L."/>
            <person name="Fronick C."/>
            <person name="O'Laughlin M."/>
            <person name="Godfrey J."/>
            <person name="Wilson R.M."/>
            <person name="Miner T."/>
            <person name="Farmer C."/>
            <person name="Delehaunty K."/>
            <person name="Cordes M."/>
            <person name="Minx P."/>
            <person name="Tomlinson C."/>
            <person name="Chen J."/>
            <person name="Wollam A."/>
            <person name="Pepin K.H."/>
            <person name="Bhonagiri V."/>
            <person name="Zhang X."/>
            <person name="Warren W."/>
            <person name="Mitreva M."/>
            <person name="Mardis E.R."/>
            <person name="Wilson R.K."/>
        </authorList>
    </citation>
    <scope>NUCLEOTIDE SEQUENCE [LARGE SCALE GENOMIC DNA]</scope>
    <source>
        <strain evidence="10 11">F0510</strain>
    </source>
</reference>
<feature type="transmembrane region" description="Helical" evidence="8">
    <location>
        <begin position="254"/>
        <end position="274"/>
    </location>
</feature>
<dbReference type="InterPro" id="IPR051788">
    <property type="entry name" value="MFS_Transporter"/>
</dbReference>
<keyword evidence="6 8" id="KW-0472">Membrane</keyword>
<evidence type="ECO:0000256" key="6">
    <source>
        <dbReference type="ARBA" id="ARBA00023136"/>
    </source>
</evidence>
<keyword evidence="5 8" id="KW-1133">Transmembrane helix</keyword>
<protein>
    <submittedName>
        <fullName evidence="10">Transporter, major facilitator family protein</fullName>
    </submittedName>
</protein>
<feature type="transmembrane region" description="Helical" evidence="8">
    <location>
        <begin position="286"/>
        <end position="302"/>
    </location>
</feature>
<feature type="signal peptide" evidence="9">
    <location>
        <begin position="1"/>
        <end position="20"/>
    </location>
</feature>
<feature type="transmembrane region" description="Helical" evidence="8">
    <location>
        <begin position="67"/>
        <end position="93"/>
    </location>
</feature>
<dbReference type="SUPFAM" id="SSF103473">
    <property type="entry name" value="MFS general substrate transporter"/>
    <property type="match status" value="1"/>
</dbReference>
<evidence type="ECO:0000256" key="9">
    <source>
        <dbReference type="SAM" id="SignalP"/>
    </source>
</evidence>
<dbReference type="PANTHER" id="PTHR23514">
    <property type="entry name" value="BYPASS OF STOP CODON PROTEIN 6"/>
    <property type="match status" value="1"/>
</dbReference>
<keyword evidence="4 8" id="KW-0812">Transmembrane</keyword>
<comment type="caution">
    <text evidence="10">The sequence shown here is derived from an EMBL/GenBank/DDBJ whole genome shotgun (WGS) entry which is preliminary data.</text>
</comment>
<dbReference type="GO" id="GO:0012505">
    <property type="term" value="C:endomembrane system"/>
    <property type="evidence" value="ECO:0007669"/>
    <property type="project" value="UniProtKB-SubCell"/>
</dbReference>
<proteinExistence type="inferred from homology"/>
<dbReference type="Proteomes" id="UP000016498">
    <property type="component" value="Unassembled WGS sequence"/>
</dbReference>
<evidence type="ECO:0000313" key="10">
    <source>
        <dbReference type="EMBL" id="ERH15596.1"/>
    </source>
</evidence>
<evidence type="ECO:0000256" key="7">
    <source>
        <dbReference type="SAM" id="MobiDB-lite"/>
    </source>
</evidence>
<dbReference type="HOGENOM" id="CLU_654944_0_0_11"/>
<feature type="transmembrane region" description="Helical" evidence="8">
    <location>
        <begin position="146"/>
        <end position="166"/>
    </location>
</feature>
<dbReference type="RefSeq" id="WP_021607732.1">
    <property type="nucleotide sequence ID" value="NZ_KE951824.1"/>
</dbReference>
<evidence type="ECO:0000256" key="3">
    <source>
        <dbReference type="ARBA" id="ARBA00022448"/>
    </source>
</evidence>
<feature type="transmembrane region" description="Helical" evidence="8">
    <location>
        <begin position="215"/>
        <end position="234"/>
    </location>
</feature>
<dbReference type="InterPro" id="IPR036259">
    <property type="entry name" value="MFS_trans_sf"/>
</dbReference>
<organism evidence="10 11">
    <name type="scientific">Actinomyces johnsonii F0510</name>
    <dbReference type="NCBI Taxonomy" id="1227262"/>
    <lineage>
        <taxon>Bacteria</taxon>
        <taxon>Bacillati</taxon>
        <taxon>Actinomycetota</taxon>
        <taxon>Actinomycetes</taxon>
        <taxon>Actinomycetales</taxon>
        <taxon>Actinomycetaceae</taxon>
        <taxon>Actinomyces</taxon>
    </lineage>
</organism>
<dbReference type="Gene3D" id="1.20.1250.20">
    <property type="entry name" value="MFS general substrate transporter like domains"/>
    <property type="match status" value="1"/>
</dbReference>
<name>U1PYX0_9ACTO</name>
<feature type="transmembrane region" description="Helical" evidence="8">
    <location>
        <begin position="35"/>
        <end position="55"/>
    </location>
</feature>
<evidence type="ECO:0000256" key="1">
    <source>
        <dbReference type="ARBA" id="ARBA00004127"/>
    </source>
</evidence>
<dbReference type="Pfam" id="PF07690">
    <property type="entry name" value="MFS_1"/>
    <property type="match status" value="1"/>
</dbReference>
<comment type="subcellular location">
    <subcellularLocation>
        <location evidence="1">Endomembrane system</location>
        <topology evidence="1">Multi-pass membrane protein</topology>
    </subcellularLocation>
</comment>
<dbReference type="PANTHER" id="PTHR23514:SF3">
    <property type="entry name" value="BYPASS OF STOP CODON PROTEIN 6"/>
    <property type="match status" value="1"/>
</dbReference>